<name>A0A8X7QDT9_BRACI</name>
<dbReference type="AlphaFoldDB" id="A0A8X7QDT9"/>
<dbReference type="Proteomes" id="UP000886595">
    <property type="component" value="Unassembled WGS sequence"/>
</dbReference>
<dbReference type="EMBL" id="JAAMPC010000014">
    <property type="protein sequence ID" value="KAG2265554.1"/>
    <property type="molecule type" value="Genomic_DNA"/>
</dbReference>
<comment type="caution">
    <text evidence="1">The sequence shown here is derived from an EMBL/GenBank/DDBJ whole genome shotgun (WGS) entry which is preliminary data.</text>
</comment>
<reference evidence="1 2" key="1">
    <citation type="submission" date="2020-02" db="EMBL/GenBank/DDBJ databases">
        <authorList>
            <person name="Ma Q."/>
            <person name="Huang Y."/>
            <person name="Song X."/>
            <person name="Pei D."/>
        </authorList>
    </citation>
    <scope>NUCLEOTIDE SEQUENCE [LARGE SCALE GENOMIC DNA]</scope>
    <source>
        <strain evidence="1">Sxm20200214</strain>
        <tissue evidence="1">Leaf</tissue>
    </source>
</reference>
<proteinExistence type="predicted"/>
<evidence type="ECO:0000313" key="1">
    <source>
        <dbReference type="EMBL" id="KAG2265554.1"/>
    </source>
</evidence>
<protein>
    <submittedName>
        <fullName evidence="1">Uncharacterized protein</fullName>
    </submittedName>
</protein>
<keyword evidence="2" id="KW-1185">Reference proteome</keyword>
<dbReference type="OrthoDB" id="10505777at2759"/>
<accession>A0A8X7QDT9</accession>
<gene>
    <name evidence="1" type="ORF">Bca52824_072633</name>
</gene>
<evidence type="ECO:0000313" key="2">
    <source>
        <dbReference type="Proteomes" id="UP000886595"/>
    </source>
</evidence>
<sequence length="204" mass="23465">MTMNKKTKKKSRHFDKNRLSKKCFSEAQFSSTPPASLSTTVITASCVFSGNTTTAGELLNHQRGSANVCLRSRWRERGETACSTQSYETWWLMERLIEDLQMKGICNIAVFGSPDSRVTRMGSEEWCSYIRFFDGQEVALTWWKKATEQRTAAMRAKNPNPIIREIPAMIRSIAVCTLIHIILLKILRYDKISCLVITRRRRSF</sequence>
<organism evidence="1 2">
    <name type="scientific">Brassica carinata</name>
    <name type="common">Ethiopian mustard</name>
    <name type="synonym">Abyssinian cabbage</name>
    <dbReference type="NCBI Taxonomy" id="52824"/>
    <lineage>
        <taxon>Eukaryota</taxon>
        <taxon>Viridiplantae</taxon>
        <taxon>Streptophyta</taxon>
        <taxon>Embryophyta</taxon>
        <taxon>Tracheophyta</taxon>
        <taxon>Spermatophyta</taxon>
        <taxon>Magnoliopsida</taxon>
        <taxon>eudicotyledons</taxon>
        <taxon>Gunneridae</taxon>
        <taxon>Pentapetalae</taxon>
        <taxon>rosids</taxon>
        <taxon>malvids</taxon>
        <taxon>Brassicales</taxon>
        <taxon>Brassicaceae</taxon>
        <taxon>Brassiceae</taxon>
        <taxon>Brassica</taxon>
    </lineage>
</organism>